<dbReference type="KEGG" id="anp:FK178_04600"/>
<sequence>MKNSLTVLFLLWSSFLYSQLEFCQGSKGDPIFHETFGTGNLSGPALPASVTNYRYVTGDPNDGEYTISGRVGQNNTTWHSYFPSTTTSKGRALIVNAGFSSGLFYTTRIEGLCENASYEFSAYLMNVYDRTSNACNNGGIPINVRFEIWDETDTTLLKEGSTGDIQSTISPVWERYALTFQSREGQGAVILKMFNNGDGGCGNDLAIDDIIFSSCGDLTEIIAEGDTGNPIVICESTPRRSFTLTATPDFSVYNNHVYQWQESDDGILWIDIPNETREAFITPEISSTTYYRVRVAEASINLENNLCSSVSEVFKFLYVKTPLAPVSAGDILVCTNEEIPPLMVNVEDDNHRVNWYDAAVGGNLLAENTPRIQAYTPGIYYAEAINNDGCEAGPRTGVSLNFIEVPAIEDEILSLCENSFLTLKAGVSGASYLWSTGETSEDIIINSTGDFSVTISTEGCRVQKNIKVIPVVPAVINRIISEEDRVIIETTVSGEFEYSLNGMDFQESNIFRNIRGGIYTAYVRDLSGCETNSLRFPHIVIQRHFSPNNDGYNDLFELKGVEYFNSSFIRIYNRYGSLIKSGNGVGFTWDGTFNGKPLPADDYWYEIFIEDLKLLKGNISLVRQPGF</sequence>
<protein>
    <submittedName>
        <fullName evidence="3">T9SS type B sorting domain-containing protein</fullName>
    </submittedName>
</protein>
<keyword evidence="1" id="KW-0732">Signal</keyword>
<name>A0A5B8YQ84_9FLAO</name>
<gene>
    <name evidence="3" type="ORF">FK178_04600</name>
</gene>
<evidence type="ECO:0000256" key="1">
    <source>
        <dbReference type="SAM" id="SignalP"/>
    </source>
</evidence>
<dbReference type="Pfam" id="PF19081">
    <property type="entry name" value="Ig_7"/>
    <property type="match status" value="1"/>
</dbReference>
<evidence type="ECO:0000313" key="4">
    <source>
        <dbReference type="Proteomes" id="UP000321954"/>
    </source>
</evidence>
<keyword evidence="4" id="KW-1185">Reference proteome</keyword>
<evidence type="ECO:0000259" key="2">
    <source>
        <dbReference type="Pfam" id="PF19081"/>
    </source>
</evidence>
<evidence type="ECO:0000313" key="3">
    <source>
        <dbReference type="EMBL" id="QED39067.1"/>
    </source>
</evidence>
<feature type="domain" description="Ig-like" evidence="2">
    <location>
        <begin position="322"/>
        <end position="400"/>
    </location>
</feature>
<feature type="signal peptide" evidence="1">
    <location>
        <begin position="1"/>
        <end position="18"/>
    </location>
</feature>
<accession>A0A5B8YQ84</accession>
<dbReference type="OrthoDB" id="1652165at2"/>
<feature type="chain" id="PRO_5022968008" evidence="1">
    <location>
        <begin position="19"/>
        <end position="627"/>
    </location>
</feature>
<dbReference type="AlphaFoldDB" id="A0A5B8YQ84"/>
<reference evidence="3 4" key="1">
    <citation type="submission" date="2019-08" db="EMBL/GenBank/DDBJ databases">
        <title>Antarcticibacterium arcticum sp. nov., a bacterium isolated from marine sediment of the Canadian Beaufort Sea.</title>
        <authorList>
            <person name="Lee Y.M."/>
            <person name="Baek K."/>
            <person name="Lee D.-H."/>
            <person name="Shin S.C."/>
            <person name="Jin Y.K."/>
            <person name="Park Y."/>
        </authorList>
    </citation>
    <scope>NUCLEOTIDE SEQUENCE [LARGE SCALE GENOMIC DNA]</scope>
    <source>
        <strain evidence="3 4">PAMC 28998</strain>
    </source>
</reference>
<dbReference type="EMBL" id="CP042476">
    <property type="protein sequence ID" value="QED39067.1"/>
    <property type="molecule type" value="Genomic_DNA"/>
</dbReference>
<dbReference type="InterPro" id="IPR026341">
    <property type="entry name" value="T9SS_type_B"/>
</dbReference>
<dbReference type="NCBIfam" id="TIGR04131">
    <property type="entry name" value="Bac_Flav_CTERM"/>
    <property type="match status" value="1"/>
</dbReference>
<dbReference type="InterPro" id="IPR044023">
    <property type="entry name" value="Ig_7"/>
</dbReference>
<organism evidence="3 4">
    <name type="scientific">Antarcticibacterium arcticum</name>
    <dbReference type="NCBI Taxonomy" id="2585771"/>
    <lineage>
        <taxon>Bacteria</taxon>
        <taxon>Pseudomonadati</taxon>
        <taxon>Bacteroidota</taxon>
        <taxon>Flavobacteriia</taxon>
        <taxon>Flavobacteriales</taxon>
        <taxon>Flavobacteriaceae</taxon>
        <taxon>Antarcticibacterium</taxon>
    </lineage>
</organism>
<dbReference type="Pfam" id="PF13585">
    <property type="entry name" value="CHU_C"/>
    <property type="match status" value="1"/>
</dbReference>
<proteinExistence type="predicted"/>
<dbReference type="Proteomes" id="UP000321954">
    <property type="component" value="Chromosome"/>
</dbReference>